<sequence>MKNKEEINGLLTNLIPYGTIKEGIQYPELIIPPEKLHETVQKLRDNKDTPFDYLISLTAVDYLTKFTMVYHIESTPTHSLVVVKADLGNREKPQIDTVSDIWDTAEFHEREVYDLFGIRFNRHPDLRRLFLEEDYGYPLRKDFKDDINIIELPN</sequence>
<protein>
    <submittedName>
        <fullName evidence="3">NADH-ubiquinone oxidoreductase chain C</fullName>
        <ecNumber evidence="3">1.6.5.3</ecNumber>
    </submittedName>
</protein>
<evidence type="ECO:0000313" key="3">
    <source>
        <dbReference type="EMBL" id="VAW19454.1"/>
    </source>
</evidence>
<gene>
    <name evidence="3" type="ORF">MNBD_BACTEROID01-623</name>
</gene>
<dbReference type="SUPFAM" id="SSF143243">
    <property type="entry name" value="Nqo5-like"/>
    <property type="match status" value="1"/>
</dbReference>
<dbReference type="GO" id="GO:0016491">
    <property type="term" value="F:oxidoreductase activity"/>
    <property type="evidence" value="ECO:0007669"/>
    <property type="project" value="UniProtKB-KW"/>
</dbReference>
<dbReference type="PANTHER" id="PTHR10884:SF14">
    <property type="entry name" value="NADH DEHYDROGENASE [UBIQUINONE] IRON-SULFUR PROTEIN 3, MITOCHONDRIAL"/>
    <property type="match status" value="1"/>
</dbReference>
<evidence type="ECO:0000256" key="1">
    <source>
        <dbReference type="ARBA" id="ARBA00007569"/>
    </source>
</evidence>
<dbReference type="GO" id="GO:0008137">
    <property type="term" value="F:NADH dehydrogenase (ubiquinone) activity"/>
    <property type="evidence" value="ECO:0007669"/>
    <property type="project" value="InterPro"/>
</dbReference>
<keyword evidence="3" id="KW-0560">Oxidoreductase</keyword>
<keyword evidence="3" id="KW-0830">Ubiquinone</keyword>
<comment type="similarity">
    <text evidence="1">Belongs to the complex I 30 kDa subunit family.</text>
</comment>
<dbReference type="PANTHER" id="PTHR10884">
    <property type="entry name" value="NADH DEHYDROGENASE UBIQUINONE IRON-SULFUR PROTEIN 3"/>
    <property type="match status" value="1"/>
</dbReference>
<dbReference type="InterPro" id="IPR037232">
    <property type="entry name" value="NADH_quin_OxRdtase_su_C/D-like"/>
</dbReference>
<dbReference type="EMBL" id="UOEP01000099">
    <property type="protein sequence ID" value="VAW19454.1"/>
    <property type="molecule type" value="Genomic_DNA"/>
</dbReference>
<dbReference type="AlphaFoldDB" id="A0A3B0UGN1"/>
<proteinExistence type="inferred from homology"/>
<accession>A0A3B0UGN1</accession>
<name>A0A3B0UGN1_9ZZZZ</name>
<dbReference type="EC" id="1.6.5.3" evidence="3"/>
<dbReference type="InterPro" id="IPR001268">
    <property type="entry name" value="NADH_UbQ_OxRdtase_30kDa_su"/>
</dbReference>
<evidence type="ECO:0000259" key="2">
    <source>
        <dbReference type="Pfam" id="PF00329"/>
    </source>
</evidence>
<feature type="domain" description="NADH:ubiquinone oxidoreductase 30kDa subunit" evidence="2">
    <location>
        <begin position="30"/>
        <end position="144"/>
    </location>
</feature>
<reference evidence="3" key="1">
    <citation type="submission" date="2018-06" db="EMBL/GenBank/DDBJ databases">
        <authorList>
            <person name="Zhirakovskaya E."/>
        </authorList>
    </citation>
    <scope>NUCLEOTIDE SEQUENCE</scope>
</reference>
<organism evidence="3">
    <name type="scientific">hydrothermal vent metagenome</name>
    <dbReference type="NCBI Taxonomy" id="652676"/>
    <lineage>
        <taxon>unclassified sequences</taxon>
        <taxon>metagenomes</taxon>
        <taxon>ecological metagenomes</taxon>
    </lineage>
</organism>
<dbReference type="Gene3D" id="3.30.460.80">
    <property type="entry name" value="NADH:ubiquinone oxidoreductase, 30kDa subunit"/>
    <property type="match status" value="1"/>
</dbReference>
<dbReference type="Pfam" id="PF00329">
    <property type="entry name" value="Complex1_30kDa"/>
    <property type="match status" value="1"/>
</dbReference>